<keyword evidence="6" id="KW-1015">Disulfide bond</keyword>
<dbReference type="Proteomes" id="UP001497623">
    <property type="component" value="Unassembled WGS sequence"/>
</dbReference>
<dbReference type="PANTHER" id="PTHR23277:SF108">
    <property type="entry name" value="FASCICLIN-3"/>
    <property type="match status" value="1"/>
</dbReference>
<feature type="domain" description="Ig-like" evidence="8">
    <location>
        <begin position="34"/>
        <end position="137"/>
    </location>
</feature>
<dbReference type="PROSITE" id="PS50835">
    <property type="entry name" value="IG_LIKE"/>
    <property type="match status" value="1"/>
</dbReference>
<accession>A0AAV2R238</accession>
<dbReference type="InterPro" id="IPR013783">
    <property type="entry name" value="Ig-like_fold"/>
</dbReference>
<evidence type="ECO:0000313" key="9">
    <source>
        <dbReference type="EMBL" id="CAL4111976.1"/>
    </source>
</evidence>
<dbReference type="InterPro" id="IPR013162">
    <property type="entry name" value="CD80_C2-set"/>
</dbReference>
<dbReference type="InterPro" id="IPR007110">
    <property type="entry name" value="Ig-like_dom"/>
</dbReference>
<dbReference type="SUPFAM" id="SSF48726">
    <property type="entry name" value="Immunoglobulin"/>
    <property type="match status" value="1"/>
</dbReference>
<evidence type="ECO:0000256" key="1">
    <source>
        <dbReference type="ARBA" id="ARBA00004370"/>
    </source>
</evidence>
<reference evidence="9 10" key="1">
    <citation type="submission" date="2024-05" db="EMBL/GenBank/DDBJ databases">
        <authorList>
            <person name="Wallberg A."/>
        </authorList>
    </citation>
    <scope>NUCLEOTIDE SEQUENCE [LARGE SCALE GENOMIC DNA]</scope>
</reference>
<dbReference type="GO" id="GO:0016020">
    <property type="term" value="C:membrane"/>
    <property type="evidence" value="ECO:0007669"/>
    <property type="project" value="UniProtKB-SubCell"/>
</dbReference>
<dbReference type="InterPro" id="IPR036179">
    <property type="entry name" value="Ig-like_dom_sf"/>
</dbReference>
<proteinExistence type="predicted"/>
<evidence type="ECO:0000256" key="4">
    <source>
        <dbReference type="ARBA" id="ARBA00022889"/>
    </source>
</evidence>
<keyword evidence="7" id="KW-0325">Glycoprotein</keyword>
<dbReference type="GO" id="GO:0007157">
    <property type="term" value="P:heterophilic cell-cell adhesion via plasma membrane cell adhesion molecules"/>
    <property type="evidence" value="ECO:0007669"/>
    <property type="project" value="TreeGrafter"/>
</dbReference>
<keyword evidence="3" id="KW-0677">Repeat</keyword>
<dbReference type="GO" id="GO:0005912">
    <property type="term" value="C:adherens junction"/>
    <property type="evidence" value="ECO:0007669"/>
    <property type="project" value="TreeGrafter"/>
</dbReference>
<dbReference type="PANTHER" id="PTHR23277">
    <property type="entry name" value="NECTIN-RELATED"/>
    <property type="match status" value="1"/>
</dbReference>
<sequence>STFVTSSTLHHVLSPEDNRQELGCVVSHHLLAHPEITTAPITVIFRGVVTPQQVTGNVGDLQKVECRVKAAQSAVNITWILNGTDITSQVQAEIKVDNINGSFVTSSTLNHVWRPEDNGQILGCVVSHHTLAEPEITSVPITVFFAPIEQKVQTYKYITLQSDYEIRLNFSSYPQPNTTDWSYQTNFMEMPNLIQNSNDNSKFSTSLK</sequence>
<dbReference type="InterPro" id="IPR051427">
    <property type="entry name" value="Nectin/Nectin-like"/>
</dbReference>
<name>A0AAV2R238_MEGNR</name>
<dbReference type="GO" id="GO:0007156">
    <property type="term" value="P:homophilic cell adhesion via plasma membrane adhesion molecules"/>
    <property type="evidence" value="ECO:0007669"/>
    <property type="project" value="TreeGrafter"/>
</dbReference>
<feature type="non-terminal residue" evidence="9">
    <location>
        <position position="1"/>
    </location>
</feature>
<keyword evidence="10" id="KW-1185">Reference proteome</keyword>
<gene>
    <name evidence="9" type="ORF">MNOR_LOCUS19762</name>
</gene>
<feature type="non-terminal residue" evidence="9">
    <location>
        <position position="208"/>
    </location>
</feature>
<evidence type="ECO:0000259" key="8">
    <source>
        <dbReference type="PROSITE" id="PS50835"/>
    </source>
</evidence>
<evidence type="ECO:0000256" key="2">
    <source>
        <dbReference type="ARBA" id="ARBA00022729"/>
    </source>
</evidence>
<evidence type="ECO:0000256" key="3">
    <source>
        <dbReference type="ARBA" id="ARBA00022737"/>
    </source>
</evidence>
<evidence type="ECO:0000256" key="6">
    <source>
        <dbReference type="ARBA" id="ARBA00023157"/>
    </source>
</evidence>
<comment type="caution">
    <text evidence="9">The sequence shown here is derived from an EMBL/GenBank/DDBJ whole genome shotgun (WGS) entry which is preliminary data.</text>
</comment>
<keyword evidence="4" id="KW-0130">Cell adhesion</keyword>
<keyword evidence="5" id="KW-0472">Membrane</keyword>
<organism evidence="9 10">
    <name type="scientific">Meganyctiphanes norvegica</name>
    <name type="common">Northern krill</name>
    <name type="synonym">Thysanopoda norvegica</name>
    <dbReference type="NCBI Taxonomy" id="48144"/>
    <lineage>
        <taxon>Eukaryota</taxon>
        <taxon>Metazoa</taxon>
        <taxon>Ecdysozoa</taxon>
        <taxon>Arthropoda</taxon>
        <taxon>Crustacea</taxon>
        <taxon>Multicrustacea</taxon>
        <taxon>Malacostraca</taxon>
        <taxon>Eumalacostraca</taxon>
        <taxon>Eucarida</taxon>
        <taxon>Euphausiacea</taxon>
        <taxon>Euphausiidae</taxon>
        <taxon>Meganyctiphanes</taxon>
    </lineage>
</organism>
<evidence type="ECO:0000256" key="7">
    <source>
        <dbReference type="ARBA" id="ARBA00023180"/>
    </source>
</evidence>
<evidence type="ECO:0000256" key="5">
    <source>
        <dbReference type="ARBA" id="ARBA00023136"/>
    </source>
</evidence>
<dbReference type="Pfam" id="PF08205">
    <property type="entry name" value="C2-set_2"/>
    <property type="match status" value="1"/>
</dbReference>
<dbReference type="Gene3D" id="2.60.40.10">
    <property type="entry name" value="Immunoglobulins"/>
    <property type="match status" value="1"/>
</dbReference>
<keyword evidence="2" id="KW-0732">Signal</keyword>
<comment type="subcellular location">
    <subcellularLocation>
        <location evidence="1">Membrane</location>
    </subcellularLocation>
</comment>
<protein>
    <recommendedName>
        <fullName evidence="8">Ig-like domain-containing protein</fullName>
    </recommendedName>
</protein>
<dbReference type="AlphaFoldDB" id="A0AAV2R238"/>
<dbReference type="EMBL" id="CAXKWB010014858">
    <property type="protein sequence ID" value="CAL4111976.1"/>
    <property type="molecule type" value="Genomic_DNA"/>
</dbReference>
<evidence type="ECO:0000313" key="10">
    <source>
        <dbReference type="Proteomes" id="UP001497623"/>
    </source>
</evidence>